<keyword evidence="2" id="KW-1185">Reference proteome</keyword>
<organism evidence="1 2">
    <name type="scientific">Phaseolus coccineus</name>
    <name type="common">Scarlet runner bean</name>
    <name type="synonym">Phaseolus multiflorus</name>
    <dbReference type="NCBI Taxonomy" id="3886"/>
    <lineage>
        <taxon>Eukaryota</taxon>
        <taxon>Viridiplantae</taxon>
        <taxon>Streptophyta</taxon>
        <taxon>Embryophyta</taxon>
        <taxon>Tracheophyta</taxon>
        <taxon>Spermatophyta</taxon>
        <taxon>Magnoliopsida</taxon>
        <taxon>eudicotyledons</taxon>
        <taxon>Gunneridae</taxon>
        <taxon>Pentapetalae</taxon>
        <taxon>rosids</taxon>
        <taxon>fabids</taxon>
        <taxon>Fabales</taxon>
        <taxon>Fabaceae</taxon>
        <taxon>Papilionoideae</taxon>
        <taxon>50 kb inversion clade</taxon>
        <taxon>NPAAA clade</taxon>
        <taxon>indigoferoid/millettioid clade</taxon>
        <taxon>Phaseoleae</taxon>
        <taxon>Phaseolus</taxon>
    </lineage>
</organism>
<proteinExistence type="predicted"/>
<reference evidence="1 2" key="1">
    <citation type="submission" date="2024-01" db="EMBL/GenBank/DDBJ databases">
        <title>The genomes of 5 underutilized Papilionoideae crops provide insights into root nodulation and disease resistanc.</title>
        <authorList>
            <person name="Jiang F."/>
        </authorList>
    </citation>
    <scope>NUCLEOTIDE SEQUENCE [LARGE SCALE GENOMIC DNA]</scope>
    <source>
        <strain evidence="1">JINMINGXINNONG_FW02</strain>
        <tissue evidence="1">Leaves</tissue>
    </source>
</reference>
<dbReference type="AlphaFoldDB" id="A0AAN9QP57"/>
<protein>
    <submittedName>
        <fullName evidence="1">Uncharacterized protein</fullName>
    </submittedName>
</protein>
<gene>
    <name evidence="1" type="ORF">VNO80_25939</name>
</gene>
<sequence length="185" mass="21120">MESRMDGLELMFQEVVRDREKGENEHECFQRLEDLISGLTVLVEKISCGKKTMGVPHTMEERIGTGEGEEREDRVVVVNWGRDSSSVKRDNWGRDSSSVKMGSLYFTLVCLLETLDLLSNPHAMIGKMDLNSKKTLEQRKGFSQGRWSHSVYQSLLIAFLSFSSFPFHSISTSWKKGCPDVTWHP</sequence>
<comment type="caution">
    <text evidence="1">The sequence shown here is derived from an EMBL/GenBank/DDBJ whole genome shotgun (WGS) entry which is preliminary data.</text>
</comment>
<evidence type="ECO:0000313" key="2">
    <source>
        <dbReference type="Proteomes" id="UP001374584"/>
    </source>
</evidence>
<dbReference type="Proteomes" id="UP001374584">
    <property type="component" value="Unassembled WGS sequence"/>
</dbReference>
<accession>A0AAN9QP57</accession>
<name>A0AAN9QP57_PHACN</name>
<dbReference type="EMBL" id="JAYMYR010000009">
    <property type="protein sequence ID" value="KAK7342979.1"/>
    <property type="molecule type" value="Genomic_DNA"/>
</dbReference>
<evidence type="ECO:0000313" key="1">
    <source>
        <dbReference type="EMBL" id="KAK7342979.1"/>
    </source>
</evidence>